<name>A0ABV2BYR2_9GAMM</name>
<comment type="caution">
    <text evidence="1">The sequence shown here is derived from an EMBL/GenBank/DDBJ whole genome shotgun (WGS) entry which is preliminary data.</text>
</comment>
<protein>
    <submittedName>
        <fullName evidence="1">SDR family oxidoreductase</fullName>
    </submittedName>
</protein>
<evidence type="ECO:0000313" key="1">
    <source>
        <dbReference type="EMBL" id="MET1257051.1"/>
    </source>
</evidence>
<accession>A0ABV2BYR2</accession>
<proteinExistence type="predicted"/>
<dbReference type="Gene3D" id="3.40.50.720">
    <property type="entry name" value="NAD(P)-binding Rossmann-like Domain"/>
    <property type="match status" value="1"/>
</dbReference>
<dbReference type="Pfam" id="PF13561">
    <property type="entry name" value="adh_short_C2"/>
    <property type="match status" value="1"/>
</dbReference>
<dbReference type="InterPro" id="IPR002347">
    <property type="entry name" value="SDR_fam"/>
</dbReference>
<reference evidence="1 2" key="1">
    <citation type="submission" date="2024-06" db="EMBL/GenBank/DDBJ databases">
        <authorList>
            <person name="Li F."/>
        </authorList>
    </citation>
    <scope>NUCLEOTIDE SEQUENCE [LARGE SCALE GENOMIC DNA]</scope>
    <source>
        <strain evidence="1 2">GXAS 311</strain>
    </source>
</reference>
<dbReference type="PANTHER" id="PTHR42879:SF6">
    <property type="entry name" value="NADPH-DEPENDENT REDUCTASE BACG"/>
    <property type="match status" value="1"/>
</dbReference>
<dbReference type="PRINTS" id="PR00081">
    <property type="entry name" value="GDHRDH"/>
</dbReference>
<keyword evidence="2" id="KW-1185">Reference proteome</keyword>
<dbReference type="Proteomes" id="UP001548189">
    <property type="component" value="Unassembled WGS sequence"/>
</dbReference>
<dbReference type="CDD" id="cd05344">
    <property type="entry name" value="BKR_like_SDR_like"/>
    <property type="match status" value="1"/>
</dbReference>
<dbReference type="InterPro" id="IPR050259">
    <property type="entry name" value="SDR"/>
</dbReference>
<gene>
    <name evidence="1" type="ORF">ABVT43_18050</name>
</gene>
<dbReference type="SUPFAM" id="SSF51735">
    <property type="entry name" value="NAD(P)-binding Rossmann-fold domains"/>
    <property type="match status" value="1"/>
</dbReference>
<organism evidence="1 2">
    <name type="scientific">Aliikangiella maris</name>
    <dbReference type="NCBI Taxonomy" id="3162458"/>
    <lineage>
        <taxon>Bacteria</taxon>
        <taxon>Pseudomonadati</taxon>
        <taxon>Pseudomonadota</taxon>
        <taxon>Gammaproteobacteria</taxon>
        <taxon>Oceanospirillales</taxon>
        <taxon>Pleioneaceae</taxon>
        <taxon>Aliikangiella</taxon>
    </lineage>
</organism>
<sequence>MMDLNLKNKNALVCGSSQGIGKAIAIQLAKQGANVTLFARNLEKLNAVKAELPNDGTQEHFAICADFADTQAVVRALESQLSVVPEYQILINNTGGPSPGPANAAESEAFLDAFQQHLINNHQIAQLLLKGMKSSGYGRIINVISTSVKQPLPNLGVSNTVRGAVASWAKTMANELGEFGITVNNVLPGATNTVRLEAIIQNKANKTGKSIEAVIDEEKSIIPMKRFGEPEEFANVAAFLASPAASYVSGVSIPVDGGRTSSL</sequence>
<dbReference type="PANTHER" id="PTHR42879">
    <property type="entry name" value="3-OXOACYL-(ACYL-CARRIER-PROTEIN) REDUCTASE"/>
    <property type="match status" value="1"/>
</dbReference>
<dbReference type="InterPro" id="IPR036291">
    <property type="entry name" value="NAD(P)-bd_dom_sf"/>
</dbReference>
<dbReference type="EMBL" id="JBEVCJ010000033">
    <property type="protein sequence ID" value="MET1257051.1"/>
    <property type="molecule type" value="Genomic_DNA"/>
</dbReference>
<evidence type="ECO:0000313" key="2">
    <source>
        <dbReference type="Proteomes" id="UP001548189"/>
    </source>
</evidence>